<dbReference type="InterPro" id="IPR006009">
    <property type="entry name" value="GlcNAc_MurG"/>
</dbReference>
<dbReference type="PATRIC" id="fig|908627.4.peg.872"/>
<dbReference type="RefSeq" id="WP_047845300.1">
    <property type="nucleotide sequence ID" value="NZ_AEJF01000024.1"/>
</dbReference>
<dbReference type="GO" id="GO:0051301">
    <property type="term" value="P:cell division"/>
    <property type="evidence" value="ECO:0007669"/>
    <property type="project" value="UniProtKB-KW"/>
</dbReference>
<keyword evidence="2 10" id="KW-0132">Cell division</keyword>
<reference evidence="13 14" key="1">
    <citation type="journal article" date="2015" name="Genome Announc.">
        <title>Draft Genome Sequence of Burkholderia sp. Strain PML1(12), an Ectomycorrhizosphere-Inhabiting Bacterium with Effective Mineral-Weathering Ability.</title>
        <authorList>
            <person name="Uroz S."/>
            <person name="Oger P."/>
        </authorList>
    </citation>
    <scope>NUCLEOTIDE SEQUENCE [LARGE SCALE GENOMIC DNA]</scope>
    <source>
        <strain evidence="14">PML1(12)</strain>
    </source>
</reference>
<sequence length="379" mass="39839">MTVSTSSRAGTLMVMAGGTGGHVFPGLAVAHWMQARGWRVVWLGNASGMEATLVPKHGIAMEYVRFGGVRGKGLKTKLMLPVNLLRACSQSLRALRSVKPDVVLGMGGYITFPAGLMSKLSGTPLVLHEQNSIAGLANKVLAHVAKRVLVAFPNALPNAEWTGNPIRAELAEALPPKERYAARNVGPEARLNVLVVGGSLGAAALNETVPKALALLDPALRPRVVHQAGAKHIDALKANYAAAGLSVDDDVQLVPFIDDMANAYAAADLVICRSGAMTVSEIAAVGVAALFVPFPFAVDDHQTTNAAFLANKGAAHLIQQRDLSAEKLAGWLRDQTRETLAAMAEKARALAKPDATERVGRVCADVAGLSALIQVPREI</sequence>
<dbReference type="GO" id="GO:0008360">
    <property type="term" value="P:regulation of cell shape"/>
    <property type="evidence" value="ECO:0007669"/>
    <property type="project" value="UniProtKB-KW"/>
</dbReference>
<evidence type="ECO:0000256" key="8">
    <source>
        <dbReference type="ARBA" id="ARBA00023306"/>
    </source>
</evidence>
<dbReference type="GO" id="GO:0050511">
    <property type="term" value="F:undecaprenyldiphospho-muramoylpentapeptide beta-N-acetylglucosaminyltransferase activity"/>
    <property type="evidence" value="ECO:0007669"/>
    <property type="project" value="UniProtKB-UniRule"/>
</dbReference>
<keyword evidence="3 10" id="KW-0328">Glycosyltransferase</keyword>
<feature type="binding site" evidence="10">
    <location>
        <position position="199"/>
    </location>
    <ligand>
        <name>UDP-N-acetyl-alpha-D-glucosamine</name>
        <dbReference type="ChEBI" id="CHEBI:57705"/>
    </ligand>
</feature>
<feature type="binding site" evidence="10">
    <location>
        <begin position="19"/>
        <end position="21"/>
    </location>
    <ligand>
        <name>UDP-N-acetyl-alpha-D-glucosamine</name>
        <dbReference type="ChEBI" id="CHEBI:57705"/>
    </ligand>
</feature>
<keyword evidence="1 10" id="KW-1003">Cell membrane</keyword>
<feature type="binding site" evidence="10">
    <location>
        <position position="167"/>
    </location>
    <ligand>
        <name>UDP-N-acetyl-alpha-D-glucosamine</name>
        <dbReference type="ChEBI" id="CHEBI:57705"/>
    </ligand>
</feature>
<feature type="domain" description="Glycosyl transferase family 28 C-terminal" evidence="12">
    <location>
        <begin position="193"/>
        <end position="358"/>
    </location>
</feature>
<dbReference type="EC" id="2.4.1.227" evidence="10"/>
<proteinExistence type="inferred from homology"/>
<evidence type="ECO:0000256" key="7">
    <source>
        <dbReference type="ARBA" id="ARBA00023136"/>
    </source>
</evidence>
<dbReference type="InterPro" id="IPR007235">
    <property type="entry name" value="Glyco_trans_28_C"/>
</dbReference>
<dbReference type="InterPro" id="IPR004276">
    <property type="entry name" value="GlycoTrans_28_N"/>
</dbReference>
<dbReference type="PANTHER" id="PTHR21015">
    <property type="entry name" value="UDP-N-ACETYLGLUCOSAMINE--N-ACETYLMURAMYL-(PENTAPEPTIDE) PYROPHOSPHORYL-UNDECAPRENOL N-ACETYLGLUCOSAMINE TRANSFERASE 1"/>
    <property type="match status" value="1"/>
</dbReference>
<comment type="caution">
    <text evidence="13">The sequence shown here is derived from an EMBL/GenBank/DDBJ whole genome shotgun (WGS) entry which is preliminary data.</text>
</comment>
<keyword evidence="6 10" id="KW-0573">Peptidoglycan synthesis</keyword>
<dbReference type="AlphaFoldDB" id="A0A0J1D479"/>
<evidence type="ECO:0000256" key="10">
    <source>
        <dbReference type="HAMAP-Rule" id="MF_00033"/>
    </source>
</evidence>
<accession>A0A0J1D479</accession>
<comment type="similarity">
    <text evidence="10">Belongs to the glycosyltransferase 28 family. MurG subfamily.</text>
</comment>
<comment type="function">
    <text evidence="10">Cell wall formation. Catalyzes the transfer of a GlcNAc subunit on undecaprenyl-pyrophosphoryl-MurNAc-pentapeptide (lipid intermediate I) to form undecaprenyl-pyrophosphoryl-MurNAc-(pentapeptide)GlcNAc (lipid intermediate II).</text>
</comment>
<dbReference type="GO" id="GO:0005975">
    <property type="term" value="P:carbohydrate metabolic process"/>
    <property type="evidence" value="ECO:0007669"/>
    <property type="project" value="InterPro"/>
</dbReference>
<keyword evidence="4 10" id="KW-0808">Transferase</keyword>
<dbReference type="UniPathway" id="UPA00219"/>
<keyword evidence="9 10" id="KW-0961">Cell wall biogenesis/degradation</keyword>
<evidence type="ECO:0000256" key="6">
    <source>
        <dbReference type="ARBA" id="ARBA00022984"/>
    </source>
</evidence>
<dbReference type="GO" id="GO:0009252">
    <property type="term" value="P:peptidoglycan biosynthetic process"/>
    <property type="evidence" value="ECO:0007669"/>
    <property type="project" value="UniProtKB-UniRule"/>
</dbReference>
<dbReference type="GO" id="GO:0071555">
    <property type="term" value="P:cell wall organization"/>
    <property type="evidence" value="ECO:0007669"/>
    <property type="project" value="UniProtKB-KW"/>
</dbReference>
<keyword evidence="8 10" id="KW-0131">Cell cycle</keyword>
<dbReference type="NCBIfam" id="TIGR01133">
    <property type="entry name" value="murG"/>
    <property type="match status" value="1"/>
</dbReference>
<protein>
    <recommendedName>
        <fullName evidence="10">UDP-N-acetylglucosamine--N-acetylmuramyl-(pentapeptide) pyrophosphoryl-undecaprenol N-acetylglucosamine transferase</fullName>
        <ecNumber evidence="10">2.4.1.227</ecNumber>
    </recommendedName>
    <alternativeName>
        <fullName evidence="10">Undecaprenyl-PP-MurNAc-pentapeptide-UDPGlcNAc GlcNAc transferase</fullName>
    </alternativeName>
</protein>
<gene>
    <name evidence="10" type="primary">murG</name>
    <name evidence="13" type="ORF">EOS_03910</name>
</gene>
<comment type="caution">
    <text evidence="10">Lacks conserved residue(s) required for the propagation of feature annotation.</text>
</comment>
<comment type="subcellular location">
    <subcellularLocation>
        <location evidence="10">Cell membrane</location>
        <topology evidence="10">Peripheral membrane protein</topology>
        <orientation evidence="10">Cytoplasmic side</orientation>
    </subcellularLocation>
</comment>
<dbReference type="OrthoDB" id="9808936at2"/>
<dbReference type="HAMAP" id="MF_00033">
    <property type="entry name" value="MurG"/>
    <property type="match status" value="1"/>
</dbReference>
<feature type="binding site" evidence="10">
    <location>
        <position position="302"/>
    </location>
    <ligand>
        <name>UDP-N-acetyl-alpha-D-glucosamine</name>
        <dbReference type="ChEBI" id="CHEBI:57705"/>
    </ligand>
</feature>
<feature type="binding site" evidence="10">
    <location>
        <position position="131"/>
    </location>
    <ligand>
        <name>UDP-N-acetyl-alpha-D-glucosamine</name>
        <dbReference type="ChEBI" id="CHEBI:57705"/>
    </ligand>
</feature>
<dbReference type="EMBL" id="AEJF01000024">
    <property type="protein sequence ID" value="KLU27547.1"/>
    <property type="molecule type" value="Genomic_DNA"/>
</dbReference>
<evidence type="ECO:0000256" key="1">
    <source>
        <dbReference type="ARBA" id="ARBA00022475"/>
    </source>
</evidence>
<name>A0A0J1D479_9BURK</name>
<dbReference type="Proteomes" id="UP000035963">
    <property type="component" value="Unassembled WGS sequence"/>
</dbReference>
<comment type="pathway">
    <text evidence="10">Cell wall biogenesis; peptidoglycan biosynthesis.</text>
</comment>
<evidence type="ECO:0000259" key="12">
    <source>
        <dbReference type="Pfam" id="PF04101"/>
    </source>
</evidence>
<feature type="binding site" evidence="10">
    <location>
        <position position="257"/>
    </location>
    <ligand>
        <name>UDP-N-acetyl-alpha-D-glucosamine</name>
        <dbReference type="ChEBI" id="CHEBI:57705"/>
    </ligand>
</feature>
<keyword evidence="14" id="KW-1185">Reference proteome</keyword>
<dbReference type="Gene3D" id="3.40.50.2000">
    <property type="entry name" value="Glycogen Phosphorylase B"/>
    <property type="match status" value="2"/>
</dbReference>
<dbReference type="Pfam" id="PF04101">
    <property type="entry name" value="Glyco_tran_28_C"/>
    <property type="match status" value="1"/>
</dbReference>
<evidence type="ECO:0000256" key="2">
    <source>
        <dbReference type="ARBA" id="ARBA00022618"/>
    </source>
</evidence>
<dbReference type="Pfam" id="PF03033">
    <property type="entry name" value="Glyco_transf_28"/>
    <property type="match status" value="1"/>
</dbReference>
<evidence type="ECO:0000256" key="5">
    <source>
        <dbReference type="ARBA" id="ARBA00022960"/>
    </source>
</evidence>
<dbReference type="GO" id="GO:0005886">
    <property type="term" value="C:plasma membrane"/>
    <property type="evidence" value="ECO:0007669"/>
    <property type="project" value="UniProtKB-SubCell"/>
</dbReference>
<evidence type="ECO:0000256" key="4">
    <source>
        <dbReference type="ARBA" id="ARBA00022679"/>
    </source>
</evidence>
<evidence type="ECO:0000256" key="3">
    <source>
        <dbReference type="ARBA" id="ARBA00022676"/>
    </source>
</evidence>
<evidence type="ECO:0000259" key="11">
    <source>
        <dbReference type="Pfam" id="PF03033"/>
    </source>
</evidence>
<evidence type="ECO:0000313" key="13">
    <source>
        <dbReference type="EMBL" id="KLU27547.1"/>
    </source>
</evidence>
<dbReference type="CDD" id="cd03785">
    <property type="entry name" value="GT28_MurG"/>
    <property type="match status" value="1"/>
</dbReference>
<organism evidence="13 14">
    <name type="scientific">Caballeronia mineralivorans PML1(12)</name>
    <dbReference type="NCBI Taxonomy" id="908627"/>
    <lineage>
        <taxon>Bacteria</taxon>
        <taxon>Pseudomonadati</taxon>
        <taxon>Pseudomonadota</taxon>
        <taxon>Betaproteobacteria</taxon>
        <taxon>Burkholderiales</taxon>
        <taxon>Burkholderiaceae</taxon>
        <taxon>Caballeronia</taxon>
    </lineage>
</organism>
<dbReference type="PANTHER" id="PTHR21015:SF22">
    <property type="entry name" value="GLYCOSYLTRANSFERASE"/>
    <property type="match status" value="1"/>
</dbReference>
<dbReference type="SUPFAM" id="SSF53756">
    <property type="entry name" value="UDP-Glycosyltransferase/glycogen phosphorylase"/>
    <property type="match status" value="1"/>
</dbReference>
<feature type="domain" description="Glycosyltransferase family 28 N-terminal" evidence="11">
    <location>
        <begin position="13"/>
        <end position="149"/>
    </location>
</feature>
<comment type="catalytic activity">
    <reaction evidence="10">
        <text>di-trans,octa-cis-undecaprenyl diphospho-N-acetyl-alpha-D-muramoyl-L-alanyl-D-glutamyl-meso-2,6-diaminopimeloyl-D-alanyl-D-alanine + UDP-N-acetyl-alpha-D-glucosamine = di-trans,octa-cis-undecaprenyl diphospho-[N-acetyl-alpha-D-glucosaminyl-(1-&gt;4)]-N-acetyl-alpha-D-muramoyl-L-alanyl-D-glutamyl-meso-2,6-diaminopimeloyl-D-alanyl-D-alanine + UDP + H(+)</text>
        <dbReference type="Rhea" id="RHEA:31227"/>
        <dbReference type="ChEBI" id="CHEBI:15378"/>
        <dbReference type="ChEBI" id="CHEBI:57705"/>
        <dbReference type="ChEBI" id="CHEBI:58223"/>
        <dbReference type="ChEBI" id="CHEBI:61387"/>
        <dbReference type="ChEBI" id="CHEBI:61388"/>
        <dbReference type="EC" id="2.4.1.227"/>
    </reaction>
</comment>
<dbReference type="GO" id="GO:0051991">
    <property type="term" value="F:UDP-N-acetyl-D-glucosamine:N-acetylmuramoyl-L-alanyl-D-glutamyl-meso-2,6-diaminopimelyl-D-alanyl-D-alanine-diphosphoundecaprenol 4-beta-N-acetylglucosaminlytransferase activity"/>
    <property type="evidence" value="ECO:0007669"/>
    <property type="project" value="RHEA"/>
</dbReference>
<keyword evidence="5 10" id="KW-0133">Cell shape</keyword>
<evidence type="ECO:0000313" key="14">
    <source>
        <dbReference type="Proteomes" id="UP000035963"/>
    </source>
</evidence>
<evidence type="ECO:0000256" key="9">
    <source>
        <dbReference type="ARBA" id="ARBA00023316"/>
    </source>
</evidence>
<keyword evidence="7 10" id="KW-0472">Membrane</keyword>